<dbReference type="EMBL" id="CAADEZ010000003">
    <property type="protein sequence ID" value="VFJ42958.1"/>
    <property type="molecule type" value="Genomic_DNA"/>
</dbReference>
<dbReference type="InterPro" id="IPR009225">
    <property type="entry name" value="Phage_head_completion_GpL"/>
</dbReference>
<evidence type="ECO:0000313" key="1">
    <source>
        <dbReference type="EMBL" id="VFJ42958.1"/>
    </source>
</evidence>
<organism evidence="2">
    <name type="scientific">Candidatus Kentrum sp. FM</name>
    <dbReference type="NCBI Taxonomy" id="2126340"/>
    <lineage>
        <taxon>Bacteria</taxon>
        <taxon>Pseudomonadati</taxon>
        <taxon>Pseudomonadota</taxon>
        <taxon>Gammaproteobacteria</taxon>
        <taxon>Candidatus Kentrum</taxon>
    </lineage>
</organism>
<evidence type="ECO:0000313" key="2">
    <source>
        <dbReference type="EMBL" id="VFJ43638.1"/>
    </source>
</evidence>
<dbReference type="EMBL" id="CAADFA010000003">
    <property type="protein sequence ID" value="VFJ43638.1"/>
    <property type="molecule type" value="Genomic_DNA"/>
</dbReference>
<dbReference type="AlphaFoldDB" id="A0A450RX21"/>
<accession>A0A450RX21</accession>
<proteinExistence type="predicted"/>
<dbReference type="EMBL" id="CAADFL010000003">
    <property type="protein sequence ID" value="VFK05648.1"/>
    <property type="molecule type" value="Genomic_DNA"/>
</dbReference>
<reference evidence="2" key="1">
    <citation type="submission" date="2019-02" db="EMBL/GenBank/DDBJ databases">
        <authorList>
            <person name="Gruber-Vodicka R. H."/>
            <person name="Seah K. B. B."/>
        </authorList>
    </citation>
    <scope>NUCLEOTIDE SEQUENCE</scope>
    <source>
        <strain evidence="1">BECK_BZ163</strain>
        <strain evidence="3">BECK_BZ164</strain>
        <strain evidence="2">BECK_BZ165</strain>
    </source>
</reference>
<evidence type="ECO:0000313" key="3">
    <source>
        <dbReference type="EMBL" id="VFK05648.1"/>
    </source>
</evidence>
<name>A0A450RX21_9GAMM</name>
<dbReference type="Pfam" id="PF05926">
    <property type="entry name" value="Phage_GPL"/>
    <property type="match status" value="2"/>
</dbReference>
<gene>
    <name evidence="1" type="ORF">BECKFM1743A_GA0114220_1000314</name>
    <name evidence="3" type="ORF">BECKFM1743B_GA0114221_1000314</name>
    <name evidence="2" type="ORF">BECKFM1743C_GA0114222_1000314</name>
</gene>
<protein>
    <submittedName>
        <fullName evidence="2">Phage head completion protein (GPL)</fullName>
    </submittedName>
</protein>
<sequence length="178" mass="19735">MGFTGNQAIPLTGRITSSDFWPEISLADFQDVVRPPSEYSAALCRACVFSAVIWVNELLAGLTDEQDPPPATLAELSDSVTSGQAIRFTEDGADEPGIEIRLLVFYYREAVYFRAKALLLRHFPTLNRREEAVNMAKESTDEMSFWLTEATARIRWIRLHAGVLSDSLAADGCFVTGI</sequence>